<dbReference type="KEGG" id="chig:CH63R_14418"/>
<sequence>MASGGLILLLAGVAAVGFLWLYRPARALSATIPSATYLEQNRGVQLRQVNLCADNDGETGKSIDIIAIHGLDTKSPETWEYRTPDGQKVNWLQDRHMLPAEVSNARIFTCNWPAELLETLDSDQDTLEELALLLLAGVQGRPPATNDRPILFIASCLGGIILTKALVTAKSEYLPVRNATRGIIFLATPFRGTSFEDVARWAEPGLRAWASIQGRQVTRLLDWVKSPAFDLIRLVGEFTQLCDNGNGKGYKVLTFYETQYTNLPAKIPFLSFLFSPSKKQLVDKSSAVLDCVPNPLRLNRTHVLMNKFRGPKDSDPDYKLVVDQIRHCLEEIRKGTPLERADAWIREKHYTQERLKIERLSGDLLSMDQCYINLALVETQRADRSKDTPEERALRPSPFSLSDRLKIKTPHENIQVKLEALFDLRKMPDGHIKPPRRILIRGRAGIGKTTLCKKIVYDFTHGTLWHDKFDRLLWIPLRNLKREARTNVPGYSMGHLFLHEYFSSPGATDLINALWIETHSEKTLFILDGLDEISSDLRDDMFQFLKELLNQPNIILTSRPHAVLPSGLKPLDLELETIGFYPQQVGEYIRACCKMTTANGIETFLQGRQLIRDLVRIPIQLDALCFTWDGLNAGPSLQTMTEFYMAIEERLWKKDVVKLGKLHEGQIPNLRPRDVIDLVDDELKFLEALAFTGMHTETIEFEPKHRDAVFNHFINKRILLLDATVAALSFLRTSDSLSQPKNQQYHFLHLTFQEYFAARYFVRHWNTNKPLKCLMFSQDSVKDILPVWFLQEHKYNSHYNIMWRFVVGLLDEGKKAARFFEEIEKEPVDLLGPTHQRLVMHCLSEAVSLPNEFRRNRENRLTEWVLFESDFTGSSTFARESELPERVLQDVLAASRNKRPILDGLAYSGKYLSETNVASLLEFLKDKDWNIPVSAAAALGKQSTLSDTTFTVLVGLLKDKDNGVRNYAASALGNQSTLSETTSTAITTITALLELLKDSDNGVRRSVAFVLGKQSTLSDTTFTALMELLKDKDNDVRGYAASALGNQSTLSETTIIVLVKLLNDDDSYIRRSAAEALGNHSTLSETTTTALIELLDDEDSYVQGSAASALGSQSTLSETTTTALVELFKHKNSYTRLSAASALGHQSTLSETITTALVELLDDKDKYVRRSAASALSNQSTLSETTTTALVGLFKHKDSYARSSAASALGMQLVLSETTITALLELFNDENSDVRRSAVEALGTRLTLSEKTATALNELLDDEDSDVRGSAAFALGNQLMSETTMIALAELLDDEDSYVRRSAAEALGNHSTLSETTTTALIELLDDEDSDVRGYAASALGNQSTLLETTTTALVELLDDEDIEVRRSATEALGNHSMLSETTTTALVGLLRHKDSYARSSAASALGMQLMLSETTITALLELFNNENSDAKSSAIEALGTQSNLMCRVLEALGLLIRSESQACFQASVFHHSRHIEFLYGSLLRQSFEKPFSLYSVDNQCTINEPSGLRTATLENGELLQDAVSNGRHGLRNISSYKLWGPFEEDEPQSSAASTLENQSKR</sequence>
<dbReference type="EMBL" id="LTAN01000011">
    <property type="protein sequence ID" value="OBR02117.1"/>
    <property type="molecule type" value="Genomic_DNA"/>
</dbReference>
<dbReference type="InterPro" id="IPR007111">
    <property type="entry name" value="NACHT_NTPase"/>
</dbReference>
<dbReference type="InterPro" id="IPR055496">
    <property type="entry name" value="DUF7068"/>
</dbReference>
<dbReference type="Pfam" id="PF13646">
    <property type="entry name" value="HEAT_2"/>
    <property type="match status" value="4"/>
</dbReference>
<dbReference type="SUPFAM" id="SSF52540">
    <property type="entry name" value="P-loop containing nucleoside triphosphate hydrolases"/>
    <property type="match status" value="1"/>
</dbReference>
<dbReference type="InterPro" id="IPR004155">
    <property type="entry name" value="PBS_lyase_HEAT"/>
</dbReference>
<feature type="domain" description="NACHT" evidence="1">
    <location>
        <begin position="436"/>
        <end position="550"/>
    </location>
</feature>
<dbReference type="SUPFAM" id="SSF53474">
    <property type="entry name" value="alpha/beta-Hydrolases"/>
    <property type="match status" value="1"/>
</dbReference>
<dbReference type="Gene3D" id="1.25.10.10">
    <property type="entry name" value="Leucine-rich Repeat Variant"/>
    <property type="match status" value="5"/>
</dbReference>
<dbReference type="SUPFAM" id="SSF48371">
    <property type="entry name" value="ARM repeat"/>
    <property type="match status" value="1"/>
</dbReference>
<dbReference type="InterPro" id="IPR027417">
    <property type="entry name" value="P-loop_NTPase"/>
</dbReference>
<organism evidence="2 3">
    <name type="scientific">Colletotrichum higginsianum (strain IMI 349063)</name>
    <name type="common">Crucifer anthracnose fungus</name>
    <dbReference type="NCBI Taxonomy" id="759273"/>
    <lineage>
        <taxon>Eukaryota</taxon>
        <taxon>Fungi</taxon>
        <taxon>Dikarya</taxon>
        <taxon>Ascomycota</taxon>
        <taxon>Pezizomycotina</taxon>
        <taxon>Sordariomycetes</taxon>
        <taxon>Hypocreomycetidae</taxon>
        <taxon>Glomerellales</taxon>
        <taxon>Glomerellaceae</taxon>
        <taxon>Colletotrichum</taxon>
        <taxon>Colletotrichum destructivum species complex</taxon>
    </lineage>
</organism>
<dbReference type="VEuPathDB" id="FungiDB:CH63R_14418"/>
<dbReference type="PANTHER" id="PTHR12697">
    <property type="entry name" value="PBS LYASE HEAT-LIKE PROTEIN"/>
    <property type="match status" value="1"/>
</dbReference>
<dbReference type="GeneID" id="28873499"/>
<dbReference type="InterPro" id="IPR029058">
    <property type="entry name" value="AB_hydrolase_fold"/>
</dbReference>
<proteinExistence type="predicted"/>
<dbReference type="InterPro" id="IPR011989">
    <property type="entry name" value="ARM-like"/>
</dbReference>
<dbReference type="SMART" id="SM00567">
    <property type="entry name" value="EZ_HEAT"/>
    <property type="match status" value="14"/>
</dbReference>
<comment type="caution">
    <text evidence="2">The sequence shown here is derived from an EMBL/GenBank/DDBJ whole genome shotgun (WGS) entry which is preliminary data.</text>
</comment>
<evidence type="ECO:0000259" key="1">
    <source>
        <dbReference type="PROSITE" id="PS50837"/>
    </source>
</evidence>
<dbReference type="Pfam" id="PF23238">
    <property type="entry name" value="DUF7068"/>
    <property type="match status" value="1"/>
</dbReference>
<dbReference type="Gene3D" id="3.40.50.300">
    <property type="entry name" value="P-loop containing nucleotide triphosphate hydrolases"/>
    <property type="match status" value="1"/>
</dbReference>
<accession>A0A1B7XQT3</accession>
<gene>
    <name evidence="2" type="ORF">CH63R_14418</name>
</gene>
<dbReference type="Pfam" id="PF05729">
    <property type="entry name" value="NACHT"/>
    <property type="match status" value="1"/>
</dbReference>
<evidence type="ECO:0000313" key="3">
    <source>
        <dbReference type="Proteomes" id="UP000092177"/>
    </source>
</evidence>
<keyword evidence="3" id="KW-1185">Reference proteome</keyword>
<dbReference type="RefSeq" id="XP_018150635.1">
    <property type="nucleotide sequence ID" value="XM_018309392.1"/>
</dbReference>
<dbReference type="Proteomes" id="UP000092177">
    <property type="component" value="Chromosome 11"/>
</dbReference>
<dbReference type="InterPro" id="IPR016024">
    <property type="entry name" value="ARM-type_fold"/>
</dbReference>
<name>A0A1B7XQT3_COLHI</name>
<dbReference type="PANTHER" id="PTHR12697:SF5">
    <property type="entry name" value="DEOXYHYPUSINE HYDROXYLASE"/>
    <property type="match status" value="1"/>
</dbReference>
<dbReference type="PROSITE" id="PS50837">
    <property type="entry name" value="NACHT"/>
    <property type="match status" value="1"/>
</dbReference>
<dbReference type="OrthoDB" id="427518at2759"/>
<reference evidence="3" key="1">
    <citation type="journal article" date="2017" name="BMC Genomics">
        <title>Gapless genome assembly of Colletotrichum higginsianum reveals chromosome structure and association of transposable elements with secondary metabolite gene clusters.</title>
        <authorList>
            <person name="Dallery J.-F."/>
            <person name="Lapalu N."/>
            <person name="Zampounis A."/>
            <person name="Pigne S."/>
            <person name="Luyten I."/>
            <person name="Amselem J."/>
            <person name="Wittenberg A.H.J."/>
            <person name="Zhou S."/>
            <person name="de Queiroz M.V."/>
            <person name="Robin G.P."/>
            <person name="Auger A."/>
            <person name="Hainaut M."/>
            <person name="Henrissat B."/>
            <person name="Kim K.-T."/>
            <person name="Lee Y.-H."/>
            <person name="Lespinet O."/>
            <person name="Schwartz D.C."/>
            <person name="Thon M.R."/>
            <person name="O'Connell R.J."/>
        </authorList>
    </citation>
    <scope>NUCLEOTIDE SEQUENCE [LARGE SCALE GENOMIC DNA]</scope>
    <source>
        <strain evidence="3">IMI 349063</strain>
    </source>
</reference>
<evidence type="ECO:0000313" key="2">
    <source>
        <dbReference type="EMBL" id="OBR02117.1"/>
    </source>
</evidence>
<protein>
    <submittedName>
        <fullName evidence="2">Peptidase C14</fullName>
    </submittedName>
</protein>
<dbReference type="GO" id="GO:0016491">
    <property type="term" value="F:oxidoreductase activity"/>
    <property type="evidence" value="ECO:0007669"/>
    <property type="project" value="TreeGrafter"/>
</dbReference>